<proteinExistence type="predicted"/>
<reference evidence="2" key="1">
    <citation type="journal article" date="2022" name="Mol. Ecol. Resour.">
        <title>The genomes of chicory, endive, great burdock and yacon provide insights into Asteraceae palaeo-polyploidization history and plant inulin production.</title>
        <authorList>
            <person name="Fan W."/>
            <person name="Wang S."/>
            <person name="Wang H."/>
            <person name="Wang A."/>
            <person name="Jiang F."/>
            <person name="Liu H."/>
            <person name="Zhao H."/>
            <person name="Xu D."/>
            <person name="Zhang Y."/>
        </authorList>
    </citation>
    <scope>NUCLEOTIDE SEQUENCE [LARGE SCALE GENOMIC DNA]</scope>
    <source>
        <strain evidence="2">cv. Punajuju</strain>
    </source>
</reference>
<sequence length="89" mass="9877">MVQTSSKADEHQDEAEDEAEHGNYRDERETHATKLMNTITYNTSNIREGGEAAFHGDRDAHTPTVNTFSGQTNLMRGQNSQTVIKGPEA</sequence>
<comment type="caution">
    <text evidence="1">The sequence shown here is derived from an EMBL/GenBank/DDBJ whole genome shotgun (WGS) entry which is preliminary data.</text>
</comment>
<dbReference type="EMBL" id="CM042012">
    <property type="protein sequence ID" value="KAI3752019.1"/>
    <property type="molecule type" value="Genomic_DNA"/>
</dbReference>
<name>A0ACB9DZ46_CICIN</name>
<accession>A0ACB9DZ46</accession>
<evidence type="ECO:0000313" key="2">
    <source>
        <dbReference type="Proteomes" id="UP001055811"/>
    </source>
</evidence>
<reference evidence="1 2" key="2">
    <citation type="journal article" date="2022" name="Mol. Ecol. Resour.">
        <title>The genomes of chicory, endive, great burdock and yacon provide insights into Asteraceae paleo-polyploidization history and plant inulin production.</title>
        <authorList>
            <person name="Fan W."/>
            <person name="Wang S."/>
            <person name="Wang H."/>
            <person name="Wang A."/>
            <person name="Jiang F."/>
            <person name="Liu H."/>
            <person name="Zhao H."/>
            <person name="Xu D."/>
            <person name="Zhang Y."/>
        </authorList>
    </citation>
    <scope>NUCLEOTIDE SEQUENCE [LARGE SCALE GENOMIC DNA]</scope>
    <source>
        <strain evidence="2">cv. Punajuju</strain>
        <tissue evidence="1">Leaves</tissue>
    </source>
</reference>
<organism evidence="1 2">
    <name type="scientific">Cichorium intybus</name>
    <name type="common">Chicory</name>
    <dbReference type="NCBI Taxonomy" id="13427"/>
    <lineage>
        <taxon>Eukaryota</taxon>
        <taxon>Viridiplantae</taxon>
        <taxon>Streptophyta</taxon>
        <taxon>Embryophyta</taxon>
        <taxon>Tracheophyta</taxon>
        <taxon>Spermatophyta</taxon>
        <taxon>Magnoliopsida</taxon>
        <taxon>eudicotyledons</taxon>
        <taxon>Gunneridae</taxon>
        <taxon>Pentapetalae</taxon>
        <taxon>asterids</taxon>
        <taxon>campanulids</taxon>
        <taxon>Asterales</taxon>
        <taxon>Asteraceae</taxon>
        <taxon>Cichorioideae</taxon>
        <taxon>Cichorieae</taxon>
        <taxon>Cichoriinae</taxon>
        <taxon>Cichorium</taxon>
    </lineage>
</organism>
<protein>
    <submittedName>
        <fullName evidence="1">Uncharacterized protein</fullName>
    </submittedName>
</protein>
<dbReference type="Proteomes" id="UP001055811">
    <property type="component" value="Linkage Group LG04"/>
</dbReference>
<keyword evidence="2" id="KW-1185">Reference proteome</keyword>
<evidence type="ECO:0000313" key="1">
    <source>
        <dbReference type="EMBL" id="KAI3752019.1"/>
    </source>
</evidence>
<gene>
    <name evidence="1" type="ORF">L2E82_23119</name>
</gene>